<name>A0ACA9QQ83_9GLOM</name>
<evidence type="ECO:0000313" key="1">
    <source>
        <dbReference type="EMBL" id="CAG8757663.1"/>
    </source>
</evidence>
<dbReference type="EMBL" id="CAJVQC010034919">
    <property type="protein sequence ID" value="CAG8757663.1"/>
    <property type="molecule type" value="Genomic_DNA"/>
</dbReference>
<sequence length="40" mass="4712">MSEPVKLGEHSKSRQEEDFSIKPQKFTPRLNTSEWPLLLK</sequence>
<organism evidence="1 2">
    <name type="scientific">Racocetra persica</name>
    <dbReference type="NCBI Taxonomy" id="160502"/>
    <lineage>
        <taxon>Eukaryota</taxon>
        <taxon>Fungi</taxon>
        <taxon>Fungi incertae sedis</taxon>
        <taxon>Mucoromycota</taxon>
        <taxon>Glomeromycotina</taxon>
        <taxon>Glomeromycetes</taxon>
        <taxon>Diversisporales</taxon>
        <taxon>Gigasporaceae</taxon>
        <taxon>Racocetra</taxon>
    </lineage>
</organism>
<comment type="caution">
    <text evidence="1">The sequence shown here is derived from an EMBL/GenBank/DDBJ whole genome shotgun (WGS) entry which is preliminary data.</text>
</comment>
<accession>A0ACA9QQ83</accession>
<dbReference type="Proteomes" id="UP000789920">
    <property type="component" value="Unassembled WGS sequence"/>
</dbReference>
<evidence type="ECO:0000313" key="2">
    <source>
        <dbReference type="Proteomes" id="UP000789920"/>
    </source>
</evidence>
<protein>
    <submittedName>
        <fullName evidence="1">24655_t:CDS:1</fullName>
    </submittedName>
</protein>
<gene>
    <name evidence="1" type="ORF">RPERSI_LOCUS14868</name>
</gene>
<reference evidence="1" key="1">
    <citation type="submission" date="2021-06" db="EMBL/GenBank/DDBJ databases">
        <authorList>
            <person name="Kallberg Y."/>
            <person name="Tangrot J."/>
            <person name="Rosling A."/>
        </authorList>
    </citation>
    <scope>NUCLEOTIDE SEQUENCE</scope>
    <source>
        <strain evidence="1">MA461A</strain>
    </source>
</reference>
<feature type="non-terminal residue" evidence="1">
    <location>
        <position position="40"/>
    </location>
</feature>
<proteinExistence type="predicted"/>
<keyword evidence="2" id="KW-1185">Reference proteome</keyword>